<name>A0ABP8LAK3_9BURK</name>
<keyword evidence="1" id="KW-1133">Transmembrane helix</keyword>
<dbReference type="NCBIfam" id="NF041730">
    <property type="entry name" value="XrtH_assoc"/>
    <property type="match status" value="1"/>
</dbReference>
<gene>
    <name evidence="2" type="ORF">GCM10023090_20440</name>
</gene>
<feature type="transmembrane region" description="Helical" evidence="1">
    <location>
        <begin position="121"/>
        <end position="142"/>
    </location>
</feature>
<evidence type="ECO:0000313" key="2">
    <source>
        <dbReference type="EMBL" id="GAA4425475.1"/>
    </source>
</evidence>
<dbReference type="Proteomes" id="UP001501788">
    <property type="component" value="Unassembled WGS sequence"/>
</dbReference>
<proteinExistence type="predicted"/>
<dbReference type="EMBL" id="BAABEX010000013">
    <property type="protein sequence ID" value="GAA4425475.1"/>
    <property type="molecule type" value="Genomic_DNA"/>
</dbReference>
<evidence type="ECO:0000256" key="1">
    <source>
        <dbReference type="SAM" id="Phobius"/>
    </source>
</evidence>
<evidence type="ECO:0000313" key="3">
    <source>
        <dbReference type="Proteomes" id="UP001501788"/>
    </source>
</evidence>
<accession>A0ABP8LAK3</accession>
<protein>
    <submittedName>
        <fullName evidence="2">Uncharacterized protein</fullName>
    </submittedName>
</protein>
<feature type="transmembrane region" description="Helical" evidence="1">
    <location>
        <begin position="162"/>
        <end position="185"/>
    </location>
</feature>
<reference evidence="3" key="1">
    <citation type="journal article" date="2019" name="Int. J. Syst. Evol. Microbiol.">
        <title>The Global Catalogue of Microorganisms (GCM) 10K type strain sequencing project: providing services to taxonomists for standard genome sequencing and annotation.</title>
        <authorList>
            <consortium name="The Broad Institute Genomics Platform"/>
            <consortium name="The Broad Institute Genome Sequencing Center for Infectious Disease"/>
            <person name="Wu L."/>
            <person name="Ma J."/>
        </authorList>
    </citation>
    <scope>NUCLEOTIDE SEQUENCE [LARGE SCALE GENOMIC DNA]</scope>
    <source>
        <strain evidence="3">JCM 31890</strain>
    </source>
</reference>
<keyword evidence="1" id="KW-0812">Transmembrane</keyword>
<sequence>MARWHLPPIARFMAAAVAWLIALTVVWSQVSAWTSYPVAWLTHVALEQGAPMWVRKVHVRPGVIEAETTIEIAVPQAGGRKAEFSVEASPARYAYGLPILLALLLAAGWRRRGLWQRALAGYVLLWPTQALSTVMFLLMQMISTAQFNLRTLRADMWQLEAIIYGYQAGALVLPTLVPVMLWLWLDRAYVAEVLVPGFRRFAGQSAVPR</sequence>
<organism evidence="2 3">
    <name type="scientific">Acidovorax lacteus</name>
    <dbReference type="NCBI Taxonomy" id="1924988"/>
    <lineage>
        <taxon>Bacteria</taxon>
        <taxon>Pseudomonadati</taxon>
        <taxon>Pseudomonadota</taxon>
        <taxon>Betaproteobacteria</taxon>
        <taxon>Burkholderiales</taxon>
        <taxon>Comamonadaceae</taxon>
        <taxon>Acidovorax</taxon>
    </lineage>
</organism>
<keyword evidence="3" id="KW-1185">Reference proteome</keyword>
<dbReference type="InterPro" id="IPR049823">
    <property type="entry name" value="XrtH_assoc"/>
</dbReference>
<keyword evidence="1" id="KW-0472">Membrane</keyword>
<feature type="transmembrane region" description="Helical" evidence="1">
    <location>
        <begin position="93"/>
        <end position="109"/>
    </location>
</feature>
<comment type="caution">
    <text evidence="2">The sequence shown here is derived from an EMBL/GenBank/DDBJ whole genome shotgun (WGS) entry which is preliminary data.</text>
</comment>